<organism evidence="1 6">
    <name type="scientific">Rotaria sordida</name>
    <dbReference type="NCBI Taxonomy" id="392033"/>
    <lineage>
        <taxon>Eukaryota</taxon>
        <taxon>Metazoa</taxon>
        <taxon>Spiralia</taxon>
        <taxon>Gnathifera</taxon>
        <taxon>Rotifera</taxon>
        <taxon>Eurotatoria</taxon>
        <taxon>Bdelloidea</taxon>
        <taxon>Philodinida</taxon>
        <taxon>Philodinidae</taxon>
        <taxon>Rotaria</taxon>
    </lineage>
</organism>
<comment type="caution">
    <text evidence="1">The sequence shown here is derived from an EMBL/GenBank/DDBJ whole genome shotgun (WGS) entry which is preliminary data.</text>
</comment>
<dbReference type="OrthoDB" id="186626at2759"/>
<dbReference type="Proteomes" id="UP000663889">
    <property type="component" value="Unassembled WGS sequence"/>
</dbReference>
<name>A0A813MVE1_9BILA</name>
<evidence type="ECO:0000313" key="3">
    <source>
        <dbReference type="EMBL" id="CAF0807543.1"/>
    </source>
</evidence>
<dbReference type="Proteomes" id="UP000663882">
    <property type="component" value="Unassembled WGS sequence"/>
</dbReference>
<gene>
    <name evidence="4" type="ORF">FNK824_LOCUS9354</name>
    <name evidence="1" type="ORF">JXQ802_LOCUS253</name>
    <name evidence="5" type="ORF">OTI717_LOCUS16945</name>
    <name evidence="2" type="ORF">RFH988_LOCUS787</name>
    <name evidence="3" type="ORF">SEV965_LOCUS952</name>
</gene>
<dbReference type="AlphaFoldDB" id="A0A813MVE1"/>
<evidence type="ECO:0000313" key="5">
    <source>
        <dbReference type="EMBL" id="CAF3776467.1"/>
    </source>
</evidence>
<dbReference type="Proteomes" id="UP000663823">
    <property type="component" value="Unassembled WGS sequence"/>
</dbReference>
<protein>
    <submittedName>
        <fullName evidence="1">Uncharacterized protein</fullName>
    </submittedName>
</protein>
<reference evidence="1" key="1">
    <citation type="submission" date="2021-02" db="EMBL/GenBank/DDBJ databases">
        <authorList>
            <person name="Nowell W R."/>
        </authorList>
    </citation>
    <scope>NUCLEOTIDE SEQUENCE</scope>
</reference>
<dbReference type="Proteomes" id="UP000663874">
    <property type="component" value="Unassembled WGS sequence"/>
</dbReference>
<evidence type="ECO:0000313" key="1">
    <source>
        <dbReference type="EMBL" id="CAF0727651.1"/>
    </source>
</evidence>
<evidence type="ECO:0000313" key="2">
    <source>
        <dbReference type="EMBL" id="CAF0741870.1"/>
    </source>
</evidence>
<evidence type="ECO:0000313" key="6">
    <source>
        <dbReference type="Proteomes" id="UP000663870"/>
    </source>
</evidence>
<sequence length="68" mass="8202">MEHPSILEWYTKYVRALKFTNHALFDFIVSDGDDRKLYENKFNPYVNSAITAFYHYSNTTDIFFRSDH</sequence>
<dbReference type="Proteomes" id="UP000663870">
    <property type="component" value="Unassembled WGS sequence"/>
</dbReference>
<proteinExistence type="predicted"/>
<evidence type="ECO:0000313" key="4">
    <source>
        <dbReference type="EMBL" id="CAF3703964.1"/>
    </source>
</evidence>
<keyword evidence="6" id="KW-1185">Reference proteome</keyword>
<dbReference type="EMBL" id="CAJNOU010000017">
    <property type="protein sequence ID" value="CAF0807543.1"/>
    <property type="molecule type" value="Genomic_DNA"/>
</dbReference>
<accession>A0A813MVE1</accession>
<dbReference type="EMBL" id="CAJOBE010000977">
    <property type="protein sequence ID" value="CAF3703964.1"/>
    <property type="molecule type" value="Genomic_DNA"/>
</dbReference>
<dbReference type="EMBL" id="CAJOAX010002179">
    <property type="protein sequence ID" value="CAF3776467.1"/>
    <property type="molecule type" value="Genomic_DNA"/>
</dbReference>
<dbReference type="EMBL" id="CAJNOL010000003">
    <property type="protein sequence ID" value="CAF0727651.1"/>
    <property type="molecule type" value="Genomic_DNA"/>
</dbReference>
<dbReference type="EMBL" id="CAJNOO010000014">
    <property type="protein sequence ID" value="CAF0741870.1"/>
    <property type="molecule type" value="Genomic_DNA"/>
</dbReference>